<keyword evidence="3 6" id="KW-0812">Transmembrane</keyword>
<feature type="transmembrane region" description="Helical" evidence="6">
    <location>
        <begin position="15"/>
        <end position="37"/>
    </location>
</feature>
<dbReference type="Pfam" id="PF05231">
    <property type="entry name" value="MASE1"/>
    <property type="match status" value="1"/>
</dbReference>
<dbReference type="GO" id="GO:0005886">
    <property type="term" value="C:plasma membrane"/>
    <property type="evidence" value="ECO:0007669"/>
    <property type="project" value="UniProtKB-SubCell"/>
</dbReference>
<dbReference type="Gene3D" id="3.30.70.270">
    <property type="match status" value="1"/>
</dbReference>
<feature type="transmembrane region" description="Helical" evidence="6">
    <location>
        <begin position="87"/>
        <end position="111"/>
    </location>
</feature>
<dbReference type="EMBL" id="CP022579">
    <property type="protein sequence ID" value="QEL63872.1"/>
    <property type="molecule type" value="Genomic_DNA"/>
</dbReference>
<evidence type="ECO:0000256" key="4">
    <source>
        <dbReference type="ARBA" id="ARBA00022989"/>
    </source>
</evidence>
<dbReference type="InterPro" id="IPR035919">
    <property type="entry name" value="EAL_sf"/>
</dbReference>
<protein>
    <recommendedName>
        <fullName evidence="7">EAL domain-containing protein</fullName>
    </recommendedName>
</protein>
<feature type="transmembrane region" description="Helical" evidence="6">
    <location>
        <begin position="171"/>
        <end position="192"/>
    </location>
</feature>
<evidence type="ECO:0000256" key="2">
    <source>
        <dbReference type="ARBA" id="ARBA00022475"/>
    </source>
</evidence>
<evidence type="ECO:0000256" key="3">
    <source>
        <dbReference type="ARBA" id="ARBA00022692"/>
    </source>
</evidence>
<name>A0A5C1E4P2_9RHOO</name>
<dbReference type="Proteomes" id="UP000323671">
    <property type="component" value="Chromosome"/>
</dbReference>
<keyword evidence="5 6" id="KW-0472">Membrane</keyword>
<evidence type="ECO:0000256" key="5">
    <source>
        <dbReference type="ARBA" id="ARBA00023136"/>
    </source>
</evidence>
<dbReference type="Pfam" id="PF00563">
    <property type="entry name" value="EAL"/>
    <property type="match status" value="1"/>
</dbReference>
<feature type="transmembrane region" description="Helical" evidence="6">
    <location>
        <begin position="204"/>
        <end position="225"/>
    </location>
</feature>
<reference evidence="8 9" key="1">
    <citation type="submission" date="2017-07" db="EMBL/GenBank/DDBJ databases">
        <title>Complete genome sequence of Oryzomicrobium terrae TPP412.</title>
        <authorList>
            <person name="Chiu L.-W."/>
            <person name="Lo K.-J."/>
            <person name="Tsai Y.-M."/>
            <person name="Lin S.-S."/>
            <person name="Kuo C.-H."/>
            <person name="Liu C.-T."/>
        </authorList>
    </citation>
    <scope>NUCLEOTIDE SEQUENCE [LARGE SCALE GENOMIC DNA]</scope>
    <source>
        <strain evidence="8 9">TPP412</strain>
    </source>
</reference>
<comment type="subcellular location">
    <subcellularLocation>
        <location evidence="1">Cell membrane</location>
        <topology evidence="1">Multi-pass membrane protein</topology>
    </subcellularLocation>
</comment>
<proteinExistence type="predicted"/>
<dbReference type="PANTHER" id="PTHR33121">
    <property type="entry name" value="CYCLIC DI-GMP PHOSPHODIESTERASE PDEF"/>
    <property type="match status" value="1"/>
</dbReference>
<evidence type="ECO:0000313" key="9">
    <source>
        <dbReference type="Proteomes" id="UP000323671"/>
    </source>
</evidence>
<evidence type="ECO:0000259" key="7">
    <source>
        <dbReference type="PROSITE" id="PS50883"/>
    </source>
</evidence>
<dbReference type="InterPro" id="IPR050706">
    <property type="entry name" value="Cyclic-di-GMP_PDE-like"/>
</dbReference>
<dbReference type="InterPro" id="IPR007895">
    <property type="entry name" value="MASE1"/>
</dbReference>
<evidence type="ECO:0000256" key="6">
    <source>
        <dbReference type="SAM" id="Phobius"/>
    </source>
</evidence>
<organism evidence="8 9">
    <name type="scientific">Oryzomicrobium terrae</name>
    <dbReference type="NCBI Taxonomy" id="1735038"/>
    <lineage>
        <taxon>Bacteria</taxon>
        <taxon>Pseudomonadati</taxon>
        <taxon>Pseudomonadota</taxon>
        <taxon>Betaproteobacteria</taxon>
        <taxon>Rhodocyclales</taxon>
        <taxon>Rhodocyclaceae</taxon>
        <taxon>Oryzomicrobium</taxon>
    </lineage>
</organism>
<feature type="transmembrane region" description="Helical" evidence="6">
    <location>
        <begin position="255"/>
        <end position="272"/>
    </location>
</feature>
<dbReference type="GO" id="GO:0071111">
    <property type="term" value="F:cyclic-guanylate-specific phosphodiesterase activity"/>
    <property type="evidence" value="ECO:0007669"/>
    <property type="project" value="InterPro"/>
</dbReference>
<dbReference type="InterPro" id="IPR001633">
    <property type="entry name" value="EAL_dom"/>
</dbReference>
<evidence type="ECO:0000256" key="1">
    <source>
        <dbReference type="ARBA" id="ARBA00004651"/>
    </source>
</evidence>
<dbReference type="SMART" id="SM00052">
    <property type="entry name" value="EAL"/>
    <property type="match status" value="1"/>
</dbReference>
<gene>
    <name evidence="8" type="ORF">OTERR_03960</name>
</gene>
<dbReference type="KEGG" id="otr:OTERR_03960"/>
<keyword evidence="4 6" id="KW-1133">Transmembrane helix</keyword>
<dbReference type="PROSITE" id="PS50883">
    <property type="entry name" value="EAL"/>
    <property type="match status" value="1"/>
</dbReference>
<dbReference type="AlphaFoldDB" id="A0A5C1E4P2"/>
<feature type="transmembrane region" description="Helical" evidence="6">
    <location>
        <begin position="284"/>
        <end position="305"/>
    </location>
</feature>
<evidence type="ECO:0000313" key="8">
    <source>
        <dbReference type="EMBL" id="QEL63872.1"/>
    </source>
</evidence>
<feature type="domain" description="EAL" evidence="7">
    <location>
        <begin position="495"/>
        <end position="754"/>
    </location>
</feature>
<keyword evidence="2" id="KW-1003">Cell membrane</keyword>
<dbReference type="Gene3D" id="3.20.20.450">
    <property type="entry name" value="EAL domain"/>
    <property type="match status" value="1"/>
</dbReference>
<accession>A0A5C1E4P2</accession>
<keyword evidence="9" id="KW-1185">Reference proteome</keyword>
<dbReference type="CDD" id="cd01948">
    <property type="entry name" value="EAL"/>
    <property type="match status" value="1"/>
</dbReference>
<sequence length="768" mass="82502">MPRIFSPGTLPRPRLAVQAGLWTAVAVFLGAALSRLLSFSGSTFSDLSFSLFWPPAGIGFALVWRYGLPGLWPLALGLGAWSLLSYYQVPLVAALAIVASCTGPAVGAWVLRRLLQASPVTMPERRSGVRDLLAFYRIEVGIAAPLSALIGTLGFKLGGLFPAASALDVFLAYWLVDAIGGILFAPALLTLWQENIRPRQWLAALDRPTLVAAVSIALALTLLTWNGASDYATALAYLYFPAIAACAMRREAATTGLTLIATAILILSAKAFSTMDAQALRFAIFQTALVLLVAAAFGQILQAIAADRRAAYRKLARQAELDNVTDCLNERGFLTAMEHSRRERARRRDGRGLFILGVENLESAGHLVGLATIADFERELAARLRAADDLSAVARLQPGVFAALLPFGSPAAVEEAFLRVEAGFRRGPLHLAGNGTALRLQPLRAGLYVPAQAQETLDEILIALREALSEAALKPDRRVLPEPVSRHQADTRRAHARRIEAVRAALGEGRIRLLAQPLVANRPPAPGAPLRHDFEVLVRVLDEGGNVIPMPEVIAALTQRPLALELDRAVIEAAFAHFAAHPEQLARVGKCALNLTGASLSDPDMLPFIRDRLRAHGLPTAPFAFEITESQAILNDQAASDLLLGLKALGCRIALDDFGTGLATYDYLKRFPVDYVKIDGSFVKDLESSPVDREIVASIVRVAHRLGVGTVAEFVHNPGVLRWVTDLEVGYSQGYALSPPLPLAELINGPYPESSAAPSSVRTAPLSA</sequence>
<feature type="transmembrane region" description="Helical" evidence="6">
    <location>
        <begin position="49"/>
        <end position="67"/>
    </location>
</feature>
<dbReference type="SUPFAM" id="SSF141868">
    <property type="entry name" value="EAL domain-like"/>
    <property type="match status" value="1"/>
</dbReference>
<feature type="transmembrane region" description="Helical" evidence="6">
    <location>
        <begin position="132"/>
        <end position="151"/>
    </location>
</feature>
<dbReference type="InterPro" id="IPR043128">
    <property type="entry name" value="Rev_trsase/Diguanyl_cyclase"/>
</dbReference>
<dbReference type="PANTHER" id="PTHR33121:SF23">
    <property type="entry name" value="CYCLIC DI-GMP PHOSPHODIESTERASE PDEB"/>
    <property type="match status" value="1"/>
</dbReference>
<dbReference type="RefSeq" id="WP_149424698.1">
    <property type="nucleotide sequence ID" value="NZ_CP022579.1"/>
</dbReference>